<accession>A0AA39IP61</accession>
<dbReference type="Gene3D" id="1.20.1070.10">
    <property type="entry name" value="Rhodopsin 7-helix transmembrane proteins"/>
    <property type="match status" value="1"/>
</dbReference>
<feature type="transmembrane region" description="Helical" evidence="1">
    <location>
        <begin position="232"/>
        <end position="252"/>
    </location>
</feature>
<dbReference type="EMBL" id="JAUCMV010000001">
    <property type="protein sequence ID" value="KAK0427897.1"/>
    <property type="molecule type" value="Genomic_DNA"/>
</dbReference>
<comment type="caution">
    <text evidence="2">The sequence shown here is derived from an EMBL/GenBank/DDBJ whole genome shotgun (WGS) entry which is preliminary data.</text>
</comment>
<dbReference type="Proteomes" id="UP001175271">
    <property type="component" value="Unassembled WGS sequence"/>
</dbReference>
<evidence type="ECO:0000256" key="1">
    <source>
        <dbReference type="SAM" id="Phobius"/>
    </source>
</evidence>
<feature type="transmembrane region" description="Helical" evidence="1">
    <location>
        <begin position="119"/>
        <end position="143"/>
    </location>
</feature>
<proteinExistence type="predicted"/>
<dbReference type="SUPFAM" id="SSF81321">
    <property type="entry name" value="Family A G protein-coupled receptor-like"/>
    <property type="match status" value="1"/>
</dbReference>
<feature type="transmembrane region" description="Helical" evidence="1">
    <location>
        <begin position="75"/>
        <end position="98"/>
    </location>
</feature>
<organism evidence="2 3">
    <name type="scientific">Steinernema hermaphroditum</name>
    <dbReference type="NCBI Taxonomy" id="289476"/>
    <lineage>
        <taxon>Eukaryota</taxon>
        <taxon>Metazoa</taxon>
        <taxon>Ecdysozoa</taxon>
        <taxon>Nematoda</taxon>
        <taxon>Chromadorea</taxon>
        <taxon>Rhabditida</taxon>
        <taxon>Tylenchina</taxon>
        <taxon>Panagrolaimomorpha</taxon>
        <taxon>Strongyloidoidea</taxon>
        <taxon>Steinernematidae</taxon>
        <taxon>Steinernema</taxon>
    </lineage>
</organism>
<feature type="transmembrane region" description="Helical" evidence="1">
    <location>
        <begin position="198"/>
        <end position="220"/>
    </location>
</feature>
<gene>
    <name evidence="2" type="ORF">QR680_010483</name>
</gene>
<sequence>MFLRFFIGLYNLSIAMIFIPANISIIWIICKTQRLRKFWSYRIMANIAIINGIELIVVLSAGLMSLLNMEFPTSVLLASIGLHFWSTATEVLLSFMLATNRLFVMVQLARFDKPLIYKTMLMVTWSIGLLAIYPICTITKIFYDLEAHRYNVEYNRFFSKIRLCVTSTILVLSAIMYTVIVLKISFQRKKIISEDAKLFVQALLPFVWLLFRVISSHFLFARSLLGETLETLVFVIFGRSLPAFHFIVYMVFNRTLRNEVRKLLRLKKKPKVVHVKKMKSTVATVCSSP</sequence>
<feature type="transmembrane region" description="Helical" evidence="1">
    <location>
        <begin position="6"/>
        <end position="29"/>
    </location>
</feature>
<keyword evidence="1" id="KW-0472">Membrane</keyword>
<evidence type="ECO:0000313" key="2">
    <source>
        <dbReference type="EMBL" id="KAK0427897.1"/>
    </source>
</evidence>
<protein>
    <submittedName>
        <fullName evidence="2">Uncharacterized protein</fullName>
    </submittedName>
</protein>
<dbReference type="AlphaFoldDB" id="A0AA39IP61"/>
<keyword evidence="1" id="KW-0812">Transmembrane</keyword>
<keyword evidence="1" id="KW-1133">Transmembrane helix</keyword>
<feature type="transmembrane region" description="Helical" evidence="1">
    <location>
        <begin position="41"/>
        <end position="63"/>
    </location>
</feature>
<keyword evidence="3" id="KW-1185">Reference proteome</keyword>
<name>A0AA39IP61_9BILA</name>
<evidence type="ECO:0000313" key="3">
    <source>
        <dbReference type="Proteomes" id="UP001175271"/>
    </source>
</evidence>
<reference evidence="2" key="1">
    <citation type="submission" date="2023-06" db="EMBL/GenBank/DDBJ databases">
        <title>Genomic analysis of the entomopathogenic nematode Steinernema hermaphroditum.</title>
        <authorList>
            <person name="Schwarz E.M."/>
            <person name="Heppert J.K."/>
            <person name="Baniya A."/>
            <person name="Schwartz H.T."/>
            <person name="Tan C.-H."/>
            <person name="Antoshechkin I."/>
            <person name="Sternberg P.W."/>
            <person name="Goodrich-Blair H."/>
            <person name="Dillman A.R."/>
        </authorList>
    </citation>
    <scope>NUCLEOTIDE SEQUENCE</scope>
    <source>
        <strain evidence="2">PS9179</strain>
        <tissue evidence="2">Whole animal</tissue>
    </source>
</reference>
<feature type="transmembrane region" description="Helical" evidence="1">
    <location>
        <begin position="163"/>
        <end position="186"/>
    </location>
</feature>